<dbReference type="CDD" id="cd00054">
    <property type="entry name" value="EGF_CA"/>
    <property type="match status" value="9"/>
</dbReference>
<dbReference type="SMART" id="SM00215">
    <property type="entry name" value="VWC_out"/>
    <property type="match status" value="1"/>
</dbReference>
<evidence type="ECO:0000256" key="17">
    <source>
        <dbReference type="SAM" id="Phobius"/>
    </source>
</evidence>
<feature type="domain" description="EGF-like" evidence="18">
    <location>
        <begin position="904"/>
        <end position="940"/>
    </location>
</feature>
<feature type="domain" description="EGF-like" evidence="18">
    <location>
        <begin position="942"/>
        <end position="978"/>
    </location>
</feature>
<dbReference type="SMART" id="SM00181">
    <property type="entry name" value="EGF"/>
    <property type="match status" value="17"/>
</dbReference>
<evidence type="ECO:0000256" key="1">
    <source>
        <dbReference type="ARBA" id="ARBA00004479"/>
    </source>
</evidence>
<feature type="domain" description="EGF-like" evidence="18">
    <location>
        <begin position="741"/>
        <end position="777"/>
    </location>
</feature>
<feature type="compositionally biased region" description="Low complexity" evidence="16">
    <location>
        <begin position="101"/>
        <end position="116"/>
    </location>
</feature>
<feature type="disulfide bond" evidence="13">
    <location>
        <begin position="968"/>
        <end position="977"/>
    </location>
</feature>
<dbReference type="PROSITE" id="PS00010">
    <property type="entry name" value="ASX_HYDROXYL"/>
    <property type="match status" value="5"/>
</dbReference>
<accession>A0AA85K312</accession>
<feature type="transmembrane region" description="Helical" evidence="17">
    <location>
        <begin position="6"/>
        <end position="27"/>
    </location>
</feature>
<keyword evidence="11 13" id="KW-1015">Disulfide bond</keyword>
<feature type="disulfide bond" evidence="13">
    <location>
        <begin position="807"/>
        <end position="816"/>
    </location>
</feature>
<evidence type="ECO:0000256" key="12">
    <source>
        <dbReference type="ARBA" id="ARBA00023180"/>
    </source>
</evidence>
<dbReference type="InterPro" id="IPR001007">
    <property type="entry name" value="VWF_dom"/>
</dbReference>
<dbReference type="WBParaSite" id="TREG1_63130.1">
    <property type="protein sequence ID" value="TREG1_63130.1"/>
    <property type="gene ID" value="TREG1_63130"/>
</dbReference>
<feature type="domain" description="EGF-like" evidence="18">
    <location>
        <begin position="701"/>
        <end position="739"/>
    </location>
</feature>
<feature type="disulfide bond" evidence="13">
    <location>
        <begin position="850"/>
        <end position="859"/>
    </location>
</feature>
<comment type="caution">
    <text evidence="13">Lacks conserved residue(s) required for the propagation of feature annotation.</text>
</comment>
<evidence type="ECO:0000256" key="13">
    <source>
        <dbReference type="PROSITE-ProRule" id="PRU00076"/>
    </source>
</evidence>
<dbReference type="InterPro" id="IPR000742">
    <property type="entry name" value="EGF"/>
</dbReference>
<dbReference type="Gene3D" id="2.10.25.10">
    <property type="entry name" value="Laminin"/>
    <property type="match status" value="14"/>
</dbReference>
<dbReference type="FunFam" id="2.10.25.10:FF:000117">
    <property type="entry name" value="Delta-like protein"/>
    <property type="match status" value="1"/>
</dbReference>
<comment type="function">
    <text evidence="15">Putative Notch ligand involved in the mediation of Notch signaling.</text>
</comment>
<evidence type="ECO:0000259" key="18">
    <source>
        <dbReference type="PROSITE" id="PS50026"/>
    </source>
</evidence>
<organism evidence="20 21">
    <name type="scientific">Trichobilharzia regenti</name>
    <name type="common">Nasal bird schistosome</name>
    <dbReference type="NCBI Taxonomy" id="157069"/>
    <lineage>
        <taxon>Eukaryota</taxon>
        <taxon>Metazoa</taxon>
        <taxon>Spiralia</taxon>
        <taxon>Lophotrochozoa</taxon>
        <taxon>Platyhelminthes</taxon>
        <taxon>Trematoda</taxon>
        <taxon>Digenea</taxon>
        <taxon>Strigeidida</taxon>
        <taxon>Schistosomatoidea</taxon>
        <taxon>Schistosomatidae</taxon>
        <taxon>Trichobilharzia</taxon>
    </lineage>
</organism>
<keyword evidence="3 13" id="KW-0245">EGF-like domain</keyword>
<dbReference type="SMART" id="SM00051">
    <property type="entry name" value="DSL"/>
    <property type="match status" value="1"/>
</dbReference>
<evidence type="ECO:0000256" key="8">
    <source>
        <dbReference type="ARBA" id="ARBA00022843"/>
    </source>
</evidence>
<dbReference type="InterPro" id="IPR001881">
    <property type="entry name" value="EGF-like_Ca-bd_dom"/>
</dbReference>
<feature type="disulfide bond" evidence="13">
    <location>
        <begin position="788"/>
        <end position="805"/>
    </location>
</feature>
<evidence type="ECO:0000256" key="6">
    <source>
        <dbReference type="ARBA" id="ARBA00022737"/>
    </source>
</evidence>
<evidence type="ECO:0000313" key="20">
    <source>
        <dbReference type="Proteomes" id="UP000050795"/>
    </source>
</evidence>
<keyword evidence="5 15" id="KW-0732">Signal</keyword>
<feature type="domain" description="EGF-like" evidence="18">
    <location>
        <begin position="364"/>
        <end position="405"/>
    </location>
</feature>
<keyword evidence="9 15" id="KW-1133">Transmembrane helix</keyword>
<name>A0AA85K312_TRIRE</name>
<evidence type="ECO:0000256" key="3">
    <source>
        <dbReference type="ARBA" id="ARBA00022536"/>
    </source>
</evidence>
<evidence type="ECO:0000256" key="11">
    <source>
        <dbReference type="ARBA" id="ARBA00023157"/>
    </source>
</evidence>
<keyword evidence="10 15" id="KW-0472">Membrane</keyword>
<feature type="disulfide bond" evidence="13">
    <location>
        <begin position="729"/>
        <end position="738"/>
    </location>
</feature>
<feature type="disulfide bond" evidence="13">
    <location>
        <begin position="930"/>
        <end position="939"/>
    </location>
</feature>
<feature type="disulfide bond" evidence="13">
    <location>
        <begin position="472"/>
        <end position="481"/>
    </location>
</feature>
<evidence type="ECO:0000256" key="16">
    <source>
        <dbReference type="SAM" id="MobiDB-lite"/>
    </source>
</evidence>
<keyword evidence="20" id="KW-1185">Reference proteome</keyword>
<feature type="disulfide bond" evidence="13">
    <location>
        <begin position="395"/>
        <end position="404"/>
    </location>
</feature>
<dbReference type="InterPro" id="IPR000152">
    <property type="entry name" value="EGF-type_Asp/Asn_hydroxyl_site"/>
</dbReference>
<feature type="disulfide bond" evidence="13">
    <location>
        <begin position="767"/>
        <end position="776"/>
    </location>
</feature>
<feature type="disulfide bond" evidence="13">
    <location>
        <begin position="514"/>
        <end position="523"/>
    </location>
</feature>
<proteinExistence type="predicted"/>
<dbReference type="GO" id="GO:0030154">
    <property type="term" value="P:cell differentiation"/>
    <property type="evidence" value="ECO:0007669"/>
    <property type="project" value="UniProtKB-KW"/>
</dbReference>
<keyword evidence="8" id="KW-0832">Ubl conjugation</keyword>
<keyword evidence="7" id="KW-0221">Differentiation</keyword>
<dbReference type="InterPro" id="IPR001774">
    <property type="entry name" value="DSL"/>
</dbReference>
<feature type="domain" description="EGF-like" evidence="18">
    <location>
        <begin position="865"/>
        <end position="902"/>
    </location>
</feature>
<comment type="subcellular location">
    <subcellularLocation>
        <location evidence="1 15">Membrane</location>
        <topology evidence="1 15">Single-pass type I membrane protein</topology>
    </subcellularLocation>
</comment>
<dbReference type="Pfam" id="PF00008">
    <property type="entry name" value="EGF"/>
    <property type="match status" value="8"/>
</dbReference>
<keyword evidence="12" id="KW-0325">Glycoprotein</keyword>
<evidence type="ECO:0000256" key="5">
    <source>
        <dbReference type="ARBA" id="ARBA00022729"/>
    </source>
</evidence>
<feature type="disulfide bond" evidence="13">
    <location>
        <begin position="588"/>
        <end position="597"/>
    </location>
</feature>
<dbReference type="FunFam" id="2.10.25.10:FF:000173">
    <property type="entry name" value="Neurogenic locus notch protein 2"/>
    <property type="match status" value="2"/>
</dbReference>
<protein>
    <recommendedName>
        <fullName evidence="15">Delta-like protein</fullName>
    </recommendedName>
</protein>
<feature type="domain" description="EGF-like" evidence="18">
    <location>
        <begin position="297"/>
        <end position="330"/>
    </location>
</feature>
<feature type="domain" description="EGF-like" evidence="18">
    <location>
        <begin position="483"/>
        <end position="524"/>
    </location>
</feature>
<dbReference type="FunFam" id="2.10.25.10:FF:000321">
    <property type="entry name" value="Protein delta homolog 1"/>
    <property type="match status" value="2"/>
</dbReference>
<dbReference type="FunFam" id="2.10.25.10:FF:000066">
    <property type="entry name" value="FAT atypical cadherin 4"/>
    <property type="match status" value="1"/>
</dbReference>
<dbReference type="Pfam" id="PF12661">
    <property type="entry name" value="hEGF"/>
    <property type="match status" value="1"/>
</dbReference>
<evidence type="ECO:0000256" key="9">
    <source>
        <dbReference type="ARBA" id="ARBA00022989"/>
    </source>
</evidence>
<dbReference type="PROSITE" id="PS50026">
    <property type="entry name" value="EGF_3"/>
    <property type="match status" value="15"/>
</dbReference>
<dbReference type="Gene3D" id="2.10.25.140">
    <property type="match status" value="1"/>
</dbReference>
<feature type="disulfide bond" evidence="13">
    <location>
        <begin position="411"/>
        <end position="421"/>
    </location>
</feature>
<feature type="domain" description="EGF-like" evidence="18">
    <location>
        <begin position="407"/>
        <end position="443"/>
    </location>
</feature>
<feature type="compositionally biased region" description="Low complexity" evidence="16">
    <location>
        <begin position="1426"/>
        <end position="1438"/>
    </location>
</feature>
<keyword evidence="2 15" id="KW-0217">Developmental protein</keyword>
<dbReference type="PROSITE" id="PS01186">
    <property type="entry name" value="EGF_2"/>
    <property type="match status" value="9"/>
</dbReference>
<feature type="disulfide bond" evidence="14">
    <location>
        <begin position="255"/>
        <end position="264"/>
    </location>
</feature>
<keyword evidence="6 15" id="KW-0677">Repeat</keyword>
<dbReference type="InterPro" id="IPR013032">
    <property type="entry name" value="EGF-like_CS"/>
</dbReference>
<feature type="region of interest" description="Disordered" evidence="16">
    <location>
        <begin position="92"/>
        <end position="116"/>
    </location>
</feature>
<feature type="domain" description="EGF-like" evidence="18">
    <location>
        <begin position="779"/>
        <end position="817"/>
    </location>
</feature>
<feature type="disulfide bond" evidence="13">
    <location>
        <begin position="892"/>
        <end position="901"/>
    </location>
</feature>
<reference evidence="20" key="1">
    <citation type="submission" date="2022-06" db="EMBL/GenBank/DDBJ databases">
        <authorList>
            <person name="Berger JAMES D."/>
            <person name="Berger JAMES D."/>
        </authorList>
    </citation>
    <scope>NUCLEOTIDE SEQUENCE [LARGE SCALE GENOMIC DNA]</scope>
</reference>
<evidence type="ECO:0000256" key="10">
    <source>
        <dbReference type="ARBA" id="ARBA00023136"/>
    </source>
</evidence>
<feature type="domain" description="EGF-like" evidence="18">
    <location>
        <begin position="600"/>
        <end position="636"/>
    </location>
</feature>
<feature type="domain" description="DSL" evidence="19">
    <location>
        <begin position="253"/>
        <end position="296"/>
    </location>
</feature>
<dbReference type="GO" id="GO:0007154">
    <property type="term" value="P:cell communication"/>
    <property type="evidence" value="ECO:0007669"/>
    <property type="project" value="InterPro"/>
</dbReference>
<evidence type="ECO:0000313" key="21">
    <source>
        <dbReference type="WBParaSite" id="TREG1_63130.1"/>
    </source>
</evidence>
<dbReference type="Pfam" id="PF01414">
    <property type="entry name" value="DSL"/>
    <property type="match status" value="1"/>
</dbReference>
<reference evidence="21" key="2">
    <citation type="submission" date="2023-11" db="UniProtKB">
        <authorList>
            <consortium name="WormBaseParasite"/>
        </authorList>
    </citation>
    <scope>IDENTIFICATION</scope>
</reference>
<feature type="disulfide bond" evidence="14">
    <location>
        <begin position="287"/>
        <end position="296"/>
    </location>
</feature>
<dbReference type="PROSITE" id="PS01187">
    <property type="entry name" value="EGF_CA"/>
    <property type="match status" value="3"/>
</dbReference>
<dbReference type="PROSITE" id="PS51051">
    <property type="entry name" value="DSL"/>
    <property type="match status" value="1"/>
</dbReference>
<dbReference type="FunFam" id="2.10.25.10:FF:000061">
    <property type="entry name" value="Delta-like protein"/>
    <property type="match status" value="1"/>
</dbReference>
<feature type="domain" description="EGF-like" evidence="18">
    <location>
        <begin position="526"/>
        <end position="561"/>
    </location>
</feature>
<dbReference type="InterPro" id="IPR018097">
    <property type="entry name" value="EGF_Ca-bd_CS"/>
</dbReference>
<feature type="transmembrane region" description="Helical" evidence="17">
    <location>
        <begin position="1297"/>
        <end position="1320"/>
    </location>
</feature>
<dbReference type="SUPFAM" id="SSF57196">
    <property type="entry name" value="EGF/Laminin"/>
    <property type="match status" value="12"/>
</dbReference>
<feature type="region of interest" description="Disordered" evidence="16">
    <location>
        <begin position="1423"/>
        <end position="1445"/>
    </location>
</feature>
<feature type="disulfide bond" evidence="13">
    <location>
        <begin position="530"/>
        <end position="540"/>
    </location>
</feature>
<evidence type="ECO:0000256" key="14">
    <source>
        <dbReference type="PROSITE-ProRule" id="PRU00377"/>
    </source>
</evidence>
<feature type="disulfide bond" evidence="13">
    <location>
        <begin position="626"/>
        <end position="635"/>
    </location>
</feature>
<dbReference type="SMART" id="SM00179">
    <property type="entry name" value="EGF_CA"/>
    <property type="match status" value="14"/>
</dbReference>
<evidence type="ECO:0000256" key="4">
    <source>
        <dbReference type="ARBA" id="ARBA00022692"/>
    </source>
</evidence>
<evidence type="ECO:0000256" key="7">
    <source>
        <dbReference type="ARBA" id="ARBA00022782"/>
    </source>
</evidence>
<feature type="domain" description="EGF-like" evidence="18">
    <location>
        <begin position="445"/>
        <end position="482"/>
    </location>
</feature>
<dbReference type="InterPro" id="IPR051022">
    <property type="entry name" value="Notch_Cell-Fate_Det"/>
</dbReference>
<keyword evidence="4 15" id="KW-0812">Transmembrane</keyword>
<dbReference type="Proteomes" id="UP000050795">
    <property type="component" value="Unassembled WGS sequence"/>
</dbReference>
<feature type="domain" description="EGF-like" evidence="18">
    <location>
        <begin position="562"/>
        <end position="598"/>
    </location>
</feature>
<evidence type="ECO:0000259" key="19">
    <source>
        <dbReference type="PROSITE" id="PS51051"/>
    </source>
</evidence>
<dbReference type="Pfam" id="PF21700">
    <property type="entry name" value="EGF_DL_JAG"/>
    <property type="match status" value="1"/>
</dbReference>
<feature type="disulfide bond" evidence="13">
    <location>
        <begin position="433"/>
        <end position="442"/>
    </location>
</feature>
<evidence type="ECO:0000256" key="15">
    <source>
        <dbReference type="RuleBase" id="RU280815"/>
    </source>
</evidence>
<dbReference type="FunFam" id="2.10.25.10:FF:000012">
    <property type="entry name" value="Delta-like protein"/>
    <property type="match status" value="1"/>
</dbReference>
<dbReference type="PANTHER" id="PTHR24049">
    <property type="entry name" value="CRUMBS FAMILY MEMBER"/>
    <property type="match status" value="1"/>
</dbReference>
<sequence length="1462" mass="163209">MWMGNYYFHYFLGFNIPSIQFINVIVMELFNLNIYTQLLISLTLSFRIGYVYSLPSTDLLKHTPHQSLDRLATFSLKFLEFHNHAHRRIDGSCCGRHKQTSPKSSTSSSSSFSSSLSSTSVMDICKAECALEFRICIEPYTVSVPMNSIEIYSGPCLYGETRTGHWGNTDITYELLEASIHTIGITRSWPSLFTVILEAYDLVSQSEKYLIDRAVHRGLLRPQIYTKQSNLTSEWHQVTISTQYSGYTFCMRLTCEPNHYGNGCTKVCLINESQTRYKCDPNGDKICEPGWSGVECDKAICNVGCHPVHGSCSRPGECECATGWQGPLCDECIKYPGCKHGTCNDAPFTCRCLPNWGGPFCDQDLDYCGRHQPCLNNGICKNLNSSHSKPFNCSCTQDFTGDYCEIKLAPCTVNPCKRGQCVSRDNVTYECNCEPGWRGDHCEENIDYCLINTCLNGGTCQDLDGPGFQCLCPPGFKGSNCQLPSPCSNSQCVHARDCKQLIQPVNGIDYECNCQPGWTGQFCDENIDDCVGKCQNGGTCHDLLDDFYCTCPVGFEGRYCEINRECSSKPCKNKGICHEIPGGYRCECPNEFIGQNCEISLNGCNPNLCQNGAYCYTLPNGFYCKCPEKFYGKFCEHQRPYCGPDGCDALTDPCLNMLLMTTSISSITSSELAPESAVTMVTTTNSISYLNNSNKDDILVNTEITYPYGICGPHGTCVTIENGDYSCVCSTGFQGKYCHQPINYCEINPCMHGATCVNGLESYECICEEGFSGTQCEKPIDLCQPNPCQNGGYCQHTLHPGDFQCRCAPGWSGRWCEFHSDNPCSVSKICFNNGKCHQDHLSPGLFRCECDHQWMGSVCQLRRPESRACVQENLCKNGATCVDLGNSFNCICRPGFDGQYCENDINECNSMPCYNNGTCKDLINSFECDCPKGFIGTDCRINVNECASHPCAYGATCIDRVGAYECICPERRYGQHCEEVIIETEPKPPACNFYGRIYDHNDNWTYSCQRCHCNTGQIICTDDFCGYWSCLQASGQNDRFACKDGEICHILSSGLESDCFIPPCYLRTVCLNASKSIPEQLHTLLPNFYFPPALPGCRPNGLILNNRCARILLRFSKLRMSYATTVGDVCNAVKSLPSLRKYHQHGGNQQMGIGISCDIKAGYSSEYQSTIEITLSSSNDKLKISSDGKEYSFIHELARNLSKEAALAASTNITTLHKTKMIKPKQHYQSVDHIPFSDHEHDTNSDDSDDEDIPLPPMTMMLGSDQLDKYWHRILLGIIEIQVDTMVVNESDFGSRLLVPFVCTAILLITLICTFLICCYSQRKRRELLMKYAPKATPNNQTSNFIQYFSENNTNNNNNQNNNNNTNYNSNKLTNQINASLIPGIGNTNQRCAVNYPQLISCDTRRFISPQFINVNRNILLQSTDNNSNNNNNGSNSNKSMTLGTNITNRLGMNKTSVPVVI</sequence>
<feature type="disulfide bond" evidence="13">
    <location>
        <begin position="320"/>
        <end position="329"/>
    </location>
</feature>
<dbReference type="PROSITE" id="PS00022">
    <property type="entry name" value="EGF_1"/>
    <property type="match status" value="16"/>
</dbReference>
<evidence type="ECO:0000256" key="2">
    <source>
        <dbReference type="ARBA" id="ARBA00022473"/>
    </source>
</evidence>
<feature type="domain" description="EGF-like" evidence="18">
    <location>
        <begin position="820"/>
        <end position="860"/>
    </location>
</feature>
<feature type="disulfide bond" evidence="13">
    <location>
        <begin position="551"/>
        <end position="560"/>
    </location>
</feature>
<dbReference type="FunFam" id="2.10.25.10:FF:000018">
    <property type="entry name" value="Delta-like 1"/>
    <property type="match status" value="1"/>
</dbReference>
<dbReference type="Gene3D" id="2.60.40.3510">
    <property type="match status" value="1"/>
</dbReference>
<dbReference type="GO" id="GO:0005509">
    <property type="term" value="F:calcium ion binding"/>
    <property type="evidence" value="ECO:0007669"/>
    <property type="project" value="InterPro"/>
</dbReference>
<dbReference type="InterPro" id="IPR056986">
    <property type="entry name" value="JAG1_1/2_dom"/>
</dbReference>
<dbReference type="GO" id="GO:0016020">
    <property type="term" value="C:membrane"/>
    <property type="evidence" value="ECO:0007669"/>
    <property type="project" value="UniProtKB-SubCell"/>
</dbReference>
<dbReference type="Pfam" id="PF23575">
    <property type="entry name" value="JAG1"/>
    <property type="match status" value="1"/>
</dbReference>